<organism evidence="1 2">
    <name type="scientific">Chara braunii</name>
    <name type="common">Braun's stonewort</name>
    <dbReference type="NCBI Taxonomy" id="69332"/>
    <lineage>
        <taxon>Eukaryota</taxon>
        <taxon>Viridiplantae</taxon>
        <taxon>Streptophyta</taxon>
        <taxon>Charophyceae</taxon>
        <taxon>Charales</taxon>
        <taxon>Characeae</taxon>
        <taxon>Chara</taxon>
    </lineage>
</organism>
<reference evidence="1 2" key="1">
    <citation type="journal article" date="2018" name="Cell">
        <title>The Chara Genome: Secondary Complexity and Implications for Plant Terrestrialization.</title>
        <authorList>
            <person name="Nishiyama T."/>
            <person name="Sakayama H."/>
            <person name="Vries J.D."/>
            <person name="Buschmann H."/>
            <person name="Saint-Marcoux D."/>
            <person name="Ullrich K.K."/>
            <person name="Haas F.B."/>
            <person name="Vanderstraeten L."/>
            <person name="Becker D."/>
            <person name="Lang D."/>
            <person name="Vosolsobe S."/>
            <person name="Rombauts S."/>
            <person name="Wilhelmsson P.K.I."/>
            <person name="Janitza P."/>
            <person name="Kern R."/>
            <person name="Heyl A."/>
            <person name="Rumpler F."/>
            <person name="Villalobos L.I.A.C."/>
            <person name="Clay J.M."/>
            <person name="Skokan R."/>
            <person name="Toyoda A."/>
            <person name="Suzuki Y."/>
            <person name="Kagoshima H."/>
            <person name="Schijlen E."/>
            <person name="Tajeshwar N."/>
            <person name="Catarino B."/>
            <person name="Hetherington A.J."/>
            <person name="Saltykova A."/>
            <person name="Bonnot C."/>
            <person name="Breuninger H."/>
            <person name="Symeonidi A."/>
            <person name="Radhakrishnan G.V."/>
            <person name="Van Nieuwerburgh F."/>
            <person name="Deforce D."/>
            <person name="Chang C."/>
            <person name="Karol K.G."/>
            <person name="Hedrich R."/>
            <person name="Ulvskov P."/>
            <person name="Glockner G."/>
            <person name="Delwiche C.F."/>
            <person name="Petrasek J."/>
            <person name="Van de Peer Y."/>
            <person name="Friml J."/>
            <person name="Beilby M."/>
            <person name="Dolan L."/>
            <person name="Kohara Y."/>
            <person name="Sugano S."/>
            <person name="Fujiyama A."/>
            <person name="Delaux P.-M."/>
            <person name="Quint M."/>
            <person name="TheiBen G."/>
            <person name="Hagemann M."/>
            <person name="Harholt J."/>
            <person name="Dunand C."/>
            <person name="Zachgo S."/>
            <person name="Langdale J."/>
            <person name="Maumus F."/>
            <person name="Straeten D.V.D."/>
            <person name="Gould S.B."/>
            <person name="Rensing S.A."/>
        </authorList>
    </citation>
    <scope>NUCLEOTIDE SEQUENCE [LARGE SCALE GENOMIC DNA]</scope>
    <source>
        <strain evidence="1 2">S276</strain>
    </source>
</reference>
<sequence>MESHRQTQREQALKKVREEKYINLGGWKLRLGRFGQTAPPLLKVWTFLTADTHEGVGNGVTEVAIIIATTLAV</sequence>
<keyword evidence="2" id="KW-1185">Reference proteome</keyword>
<gene>
    <name evidence="1" type="ORF">CBR_g46884</name>
</gene>
<evidence type="ECO:0000313" key="1">
    <source>
        <dbReference type="EMBL" id="GBG88317.1"/>
    </source>
</evidence>
<accession>A0A388M158</accession>
<dbReference type="Gramene" id="GBG88317">
    <property type="protein sequence ID" value="GBG88317"/>
    <property type="gene ID" value="CBR_g46884"/>
</dbReference>
<dbReference type="Proteomes" id="UP000265515">
    <property type="component" value="Unassembled WGS sequence"/>
</dbReference>
<dbReference type="EMBL" id="BFEA01000664">
    <property type="protein sequence ID" value="GBG88317.1"/>
    <property type="molecule type" value="Genomic_DNA"/>
</dbReference>
<comment type="caution">
    <text evidence="1">The sequence shown here is derived from an EMBL/GenBank/DDBJ whole genome shotgun (WGS) entry which is preliminary data.</text>
</comment>
<evidence type="ECO:0000313" key="2">
    <source>
        <dbReference type="Proteomes" id="UP000265515"/>
    </source>
</evidence>
<protein>
    <submittedName>
        <fullName evidence="1">Uncharacterized protein</fullName>
    </submittedName>
</protein>
<name>A0A388M158_CHABU</name>
<proteinExistence type="predicted"/>
<dbReference type="AlphaFoldDB" id="A0A388M158"/>